<protein>
    <submittedName>
        <fullName evidence="1">Uncharacterized protein</fullName>
    </submittedName>
</protein>
<evidence type="ECO:0000313" key="2">
    <source>
        <dbReference type="Proteomes" id="UP001054945"/>
    </source>
</evidence>
<sequence length="115" mass="13312">MRTRPALPAPRPPRPLYRPASKRLYYKFVPPPSSVDLVYMARRRINKSCLLDSVNTNRAWRKKCDHLAGVNANRTRRSSAYIETNLFDPLLAFQKKRIASERSNVPPEIYLLEAS</sequence>
<dbReference type="AlphaFoldDB" id="A0AAV4RVK1"/>
<comment type="caution">
    <text evidence="1">The sequence shown here is derived from an EMBL/GenBank/DDBJ whole genome shotgun (WGS) entry which is preliminary data.</text>
</comment>
<gene>
    <name evidence="1" type="ORF">CEXT_295011</name>
</gene>
<evidence type="ECO:0000313" key="1">
    <source>
        <dbReference type="EMBL" id="GIY23898.1"/>
    </source>
</evidence>
<dbReference type="EMBL" id="BPLR01008329">
    <property type="protein sequence ID" value="GIY23898.1"/>
    <property type="molecule type" value="Genomic_DNA"/>
</dbReference>
<organism evidence="1 2">
    <name type="scientific">Caerostris extrusa</name>
    <name type="common">Bark spider</name>
    <name type="synonym">Caerostris bankana</name>
    <dbReference type="NCBI Taxonomy" id="172846"/>
    <lineage>
        <taxon>Eukaryota</taxon>
        <taxon>Metazoa</taxon>
        <taxon>Ecdysozoa</taxon>
        <taxon>Arthropoda</taxon>
        <taxon>Chelicerata</taxon>
        <taxon>Arachnida</taxon>
        <taxon>Araneae</taxon>
        <taxon>Araneomorphae</taxon>
        <taxon>Entelegynae</taxon>
        <taxon>Araneoidea</taxon>
        <taxon>Araneidae</taxon>
        <taxon>Caerostris</taxon>
    </lineage>
</organism>
<proteinExistence type="predicted"/>
<reference evidence="1 2" key="1">
    <citation type="submission" date="2021-06" db="EMBL/GenBank/DDBJ databases">
        <title>Caerostris extrusa draft genome.</title>
        <authorList>
            <person name="Kono N."/>
            <person name="Arakawa K."/>
        </authorList>
    </citation>
    <scope>NUCLEOTIDE SEQUENCE [LARGE SCALE GENOMIC DNA]</scope>
</reference>
<name>A0AAV4RVK1_CAEEX</name>
<dbReference type="Proteomes" id="UP001054945">
    <property type="component" value="Unassembled WGS sequence"/>
</dbReference>
<keyword evidence="2" id="KW-1185">Reference proteome</keyword>
<accession>A0AAV4RVK1</accession>